<dbReference type="Gene3D" id="3.30.420.40">
    <property type="match status" value="2"/>
</dbReference>
<dbReference type="InterPro" id="IPR043129">
    <property type="entry name" value="ATPase_NBD"/>
</dbReference>
<dbReference type="Proteomes" id="UP001371224">
    <property type="component" value="Unassembled WGS sequence"/>
</dbReference>
<dbReference type="PANTHER" id="PTHR43190:SF3">
    <property type="entry name" value="N-ACETYL-D-GLUCOSAMINE KINASE"/>
    <property type="match status" value="1"/>
</dbReference>
<dbReference type="RefSeq" id="WP_337332515.1">
    <property type="nucleotide sequence ID" value="NZ_JBBDGM010000008.1"/>
</dbReference>
<name>A0ABU8LC01_9MICO</name>
<dbReference type="Pfam" id="PF01869">
    <property type="entry name" value="BcrAD_BadFG"/>
    <property type="match status" value="1"/>
</dbReference>
<dbReference type="InterPro" id="IPR002731">
    <property type="entry name" value="ATPase_BadF"/>
</dbReference>
<evidence type="ECO:0000313" key="2">
    <source>
        <dbReference type="EMBL" id="MEJ1088854.1"/>
    </source>
</evidence>
<evidence type="ECO:0000313" key="3">
    <source>
        <dbReference type="Proteomes" id="UP001371224"/>
    </source>
</evidence>
<dbReference type="PANTHER" id="PTHR43190">
    <property type="entry name" value="N-ACETYL-D-GLUCOSAMINE KINASE"/>
    <property type="match status" value="1"/>
</dbReference>
<organism evidence="2 3">
    <name type="scientific">Microbacterium bandirmense</name>
    <dbReference type="NCBI Taxonomy" id="3122050"/>
    <lineage>
        <taxon>Bacteria</taxon>
        <taxon>Bacillati</taxon>
        <taxon>Actinomycetota</taxon>
        <taxon>Actinomycetes</taxon>
        <taxon>Micrococcales</taxon>
        <taxon>Microbacteriaceae</taxon>
        <taxon>Microbacterium</taxon>
    </lineage>
</organism>
<proteinExistence type="predicted"/>
<gene>
    <name evidence="2" type="ORF">WDU99_11035</name>
</gene>
<dbReference type="InterPro" id="IPR052519">
    <property type="entry name" value="Euk-type_GlcNAc_Kinase"/>
</dbReference>
<evidence type="ECO:0000259" key="1">
    <source>
        <dbReference type="Pfam" id="PF01869"/>
    </source>
</evidence>
<keyword evidence="3" id="KW-1185">Reference proteome</keyword>
<feature type="domain" description="ATPase BadF/BadG/BcrA/BcrD type" evidence="1">
    <location>
        <begin position="8"/>
        <end position="303"/>
    </location>
</feature>
<protein>
    <submittedName>
        <fullName evidence="2">BadF/BadG/BcrA/BcrD ATPase family protein</fullName>
    </submittedName>
</protein>
<comment type="caution">
    <text evidence="2">The sequence shown here is derived from an EMBL/GenBank/DDBJ whole genome shotgun (WGS) entry which is preliminary data.</text>
</comment>
<dbReference type="SUPFAM" id="SSF53067">
    <property type="entry name" value="Actin-like ATPase domain"/>
    <property type="match status" value="2"/>
</dbReference>
<reference evidence="2 3" key="1">
    <citation type="submission" date="2024-02" db="EMBL/GenBank/DDBJ databases">
        <authorList>
            <person name="Saticioglu I.B."/>
        </authorList>
    </citation>
    <scope>NUCLEOTIDE SEQUENCE [LARGE SCALE GENOMIC DNA]</scope>
    <source>
        <strain evidence="2 3">Mu-80</strain>
    </source>
</reference>
<accession>A0ABU8LC01</accession>
<dbReference type="EMBL" id="JBBDGM010000008">
    <property type="protein sequence ID" value="MEJ1088854.1"/>
    <property type="molecule type" value="Genomic_DNA"/>
</dbReference>
<sequence>MNHEPILIGIDAGGTSTRALLTDDRGQCLGYGVGGRGNPISAGPDLAAEGVLGAVRAALAIAGRELSEVSHVVAAMAGMRASGDDAWLRDRLVAEGFTGVLSFEADLLATYFSGSAADFGYALVSGTGACVIRVRAGRIDGTGDGLGWLLGDRGSGFWIGHSIARAAVQDLDGTGPRTALTDRVLAHHGLARTVQRREGRPDELERLVGLLYASPPIELAGLAPLAFEESDAVASGILAEAGIHLADTLSAVLAGPGPLVVGGSVLSRTGPVREAFLARLGERAEGLELRPVGDGAVGAAMLAVRAAGGTPDAAILDRLTVSISAFR</sequence>